<evidence type="ECO:0000256" key="3">
    <source>
        <dbReference type="ARBA" id="ARBA00022840"/>
    </source>
</evidence>
<keyword evidence="6" id="KW-1185">Reference proteome</keyword>
<dbReference type="CDD" id="cd18139">
    <property type="entry name" value="HLD_clamp_RarA"/>
    <property type="match status" value="1"/>
</dbReference>
<dbReference type="Pfam" id="PF16193">
    <property type="entry name" value="AAA_assoc_2"/>
    <property type="match status" value="1"/>
</dbReference>
<dbReference type="InterPro" id="IPR027417">
    <property type="entry name" value="P-loop_NTPase"/>
</dbReference>
<reference evidence="5" key="1">
    <citation type="submission" date="2024-05" db="EMBL/GenBank/DDBJ databases">
        <title>Alkalihalobacillus sp. strain MEB203 novel alkaliphilic bacterium from Lonar Lake, India.</title>
        <authorList>
            <person name="Joshi A."/>
            <person name="Thite S."/>
            <person name="Mengade P."/>
        </authorList>
    </citation>
    <scope>NUCLEOTIDE SEQUENCE</scope>
    <source>
        <strain evidence="5">MEB 203</strain>
    </source>
</reference>
<name>A0ABT5VE42_9BACI</name>
<dbReference type="SUPFAM" id="SSF52540">
    <property type="entry name" value="P-loop containing nucleoside triphosphate hydrolases"/>
    <property type="match status" value="1"/>
</dbReference>
<dbReference type="Gene3D" id="1.10.3710.10">
    <property type="entry name" value="DNA polymerase III clamp loader subunits, C-terminal domain"/>
    <property type="match status" value="1"/>
</dbReference>
<comment type="similarity">
    <text evidence="1">Belongs to the AAA ATPase family. RarA/MGS1/WRNIP1 subfamily.</text>
</comment>
<dbReference type="InterPro" id="IPR003593">
    <property type="entry name" value="AAA+_ATPase"/>
</dbReference>
<dbReference type="InterPro" id="IPR051314">
    <property type="entry name" value="AAA_ATPase_RarA/MGS1/WRNIP1"/>
</dbReference>
<dbReference type="Proteomes" id="UP001148125">
    <property type="component" value="Unassembled WGS sequence"/>
</dbReference>
<evidence type="ECO:0000313" key="6">
    <source>
        <dbReference type="Proteomes" id="UP001148125"/>
    </source>
</evidence>
<dbReference type="PANTHER" id="PTHR13779">
    <property type="entry name" value="WERNER HELICASE-INTERACTING PROTEIN 1 FAMILY MEMBER"/>
    <property type="match status" value="1"/>
</dbReference>
<dbReference type="Gene3D" id="1.10.8.60">
    <property type="match status" value="1"/>
</dbReference>
<dbReference type="Pfam" id="PF12002">
    <property type="entry name" value="MgsA_C"/>
    <property type="match status" value="1"/>
</dbReference>
<gene>
    <name evidence="5" type="ORF">N7Z68_10045</name>
</gene>
<dbReference type="SMART" id="SM00382">
    <property type="entry name" value="AAA"/>
    <property type="match status" value="1"/>
</dbReference>
<keyword evidence="3" id="KW-0067">ATP-binding</keyword>
<protein>
    <submittedName>
        <fullName evidence="5">Replication-associated recombination protein A</fullName>
    </submittedName>
</protein>
<dbReference type="SUPFAM" id="SSF48019">
    <property type="entry name" value="post-AAA+ oligomerization domain-like"/>
    <property type="match status" value="1"/>
</dbReference>
<dbReference type="InterPro" id="IPR008921">
    <property type="entry name" value="DNA_pol3_clamp-load_cplx_C"/>
</dbReference>
<evidence type="ECO:0000259" key="4">
    <source>
        <dbReference type="SMART" id="SM00382"/>
    </source>
</evidence>
<organism evidence="5 6">
    <name type="scientific">Alkalihalobacterium chitinilyticum</name>
    <dbReference type="NCBI Taxonomy" id="2980103"/>
    <lineage>
        <taxon>Bacteria</taxon>
        <taxon>Bacillati</taxon>
        <taxon>Bacillota</taxon>
        <taxon>Bacilli</taxon>
        <taxon>Bacillales</taxon>
        <taxon>Bacillaceae</taxon>
        <taxon>Alkalihalobacterium</taxon>
    </lineage>
</organism>
<proteinExistence type="inferred from homology"/>
<dbReference type="CDD" id="cd00009">
    <property type="entry name" value="AAA"/>
    <property type="match status" value="1"/>
</dbReference>
<dbReference type="RefSeq" id="WP_275118582.1">
    <property type="nucleotide sequence ID" value="NZ_JAOTPO010000006.1"/>
</dbReference>
<keyword evidence="2" id="KW-0547">Nucleotide-binding</keyword>
<dbReference type="PANTHER" id="PTHR13779:SF7">
    <property type="entry name" value="ATPASE WRNIP1"/>
    <property type="match status" value="1"/>
</dbReference>
<comment type="caution">
    <text evidence="5">The sequence shown here is derived from an EMBL/GenBank/DDBJ whole genome shotgun (WGS) entry which is preliminary data.</text>
</comment>
<accession>A0ABT5VE42</accession>
<feature type="domain" description="AAA+ ATPase" evidence="4">
    <location>
        <begin position="30"/>
        <end position="161"/>
    </location>
</feature>
<dbReference type="Gene3D" id="1.20.272.10">
    <property type="match status" value="1"/>
</dbReference>
<dbReference type="EMBL" id="JAOTPO010000006">
    <property type="protein sequence ID" value="MDE5413726.1"/>
    <property type="molecule type" value="Genomic_DNA"/>
</dbReference>
<dbReference type="InterPro" id="IPR021886">
    <property type="entry name" value="MgsA_C"/>
</dbReference>
<dbReference type="InterPro" id="IPR003959">
    <property type="entry name" value="ATPase_AAA_core"/>
</dbReference>
<evidence type="ECO:0000256" key="1">
    <source>
        <dbReference type="ARBA" id="ARBA00008959"/>
    </source>
</evidence>
<dbReference type="InterPro" id="IPR032423">
    <property type="entry name" value="AAA_assoc_2"/>
</dbReference>
<dbReference type="Gene3D" id="3.40.50.300">
    <property type="entry name" value="P-loop containing nucleotide triphosphate hydrolases"/>
    <property type="match status" value="1"/>
</dbReference>
<dbReference type="Pfam" id="PF00004">
    <property type="entry name" value="AAA"/>
    <property type="match status" value="1"/>
</dbReference>
<evidence type="ECO:0000256" key="2">
    <source>
        <dbReference type="ARBA" id="ARBA00022741"/>
    </source>
</evidence>
<sequence length="414" mass="46265">MRPAALDEIVGQKHIVGEGKLLQRMIKSNRLSSIILYGPPGTGKTTIANVIAQLTSLPYYEINAVSSGKKEMEAVVQEAKLLGKSILFVDEVHRFNKSQQDFLLPYMESGLIILIGATTENPHFEINNAIKSRCTVLELTHPQPDEIKEVLQRALHDERKGFGKLNIELEDGVLDELALHCGGDIRAALNGLEIAVLSTDPNDDEQILITLDIIKECLQKKSLHYDKKGDHFYNIISAFQKSMRGSDVDGALHYLARLIEAGDLDVICRRLLVTAWEDIGLANSHVPQMVLSAIQSAERLGLPEARIPLSVAVTELCLSPKSNSAYKALDHALNDVRSANIGEVPDHLKDAHYRGAKELGRGVDYKYPHDFGGWVKQQYLPDHLKDKKYYKPKESGQEKRLAQFHNRIQELKKS</sequence>
<evidence type="ECO:0000313" key="5">
    <source>
        <dbReference type="EMBL" id="MDE5413726.1"/>
    </source>
</evidence>